<proteinExistence type="predicted"/>
<accession>A0ABS3EK37</accession>
<organism evidence="1 2">
    <name type="scientific">Agrobacterium burrii</name>
    <dbReference type="NCBI Taxonomy" id="2815339"/>
    <lineage>
        <taxon>Bacteria</taxon>
        <taxon>Pseudomonadati</taxon>
        <taxon>Pseudomonadota</taxon>
        <taxon>Alphaproteobacteria</taxon>
        <taxon>Hyphomicrobiales</taxon>
        <taxon>Rhizobiaceae</taxon>
        <taxon>Rhizobium/Agrobacterium group</taxon>
        <taxon>Agrobacterium</taxon>
        <taxon>Agrobacterium tumefaciens complex</taxon>
    </lineage>
</organism>
<evidence type="ECO:0000313" key="2">
    <source>
        <dbReference type="Proteomes" id="UP000664699"/>
    </source>
</evidence>
<evidence type="ECO:0000313" key="1">
    <source>
        <dbReference type="EMBL" id="MBO0132296.1"/>
    </source>
</evidence>
<dbReference type="EMBL" id="JAFLNA010000008">
    <property type="protein sequence ID" value="MBO0132296.1"/>
    <property type="molecule type" value="Genomic_DNA"/>
</dbReference>
<reference evidence="1 2" key="1">
    <citation type="submission" date="2021-03" db="EMBL/GenBank/DDBJ databases">
        <title>Whole genome sequence of Agrobacterium sp. strain Rnr.</title>
        <authorList>
            <person name="Mafakheri H."/>
            <person name="Taghavi S.M."/>
            <person name="Nemanja K."/>
            <person name="Osdaghi E."/>
        </authorList>
    </citation>
    <scope>NUCLEOTIDE SEQUENCE [LARGE SCALE GENOMIC DNA]</scope>
    <source>
        <strain evidence="1 2">Rnr</strain>
    </source>
</reference>
<name>A0ABS3EK37_9HYPH</name>
<comment type="caution">
    <text evidence="1">The sequence shown here is derived from an EMBL/GenBank/DDBJ whole genome shotgun (WGS) entry which is preliminary data.</text>
</comment>
<gene>
    <name evidence="1" type="ORF">JZX89_16300</name>
</gene>
<protein>
    <submittedName>
        <fullName evidence="1">Uncharacterized protein</fullName>
    </submittedName>
</protein>
<dbReference type="RefSeq" id="WP_207134731.1">
    <property type="nucleotide sequence ID" value="NZ_JAFLNA010000008.1"/>
</dbReference>
<dbReference type="Proteomes" id="UP000664699">
    <property type="component" value="Unassembled WGS sequence"/>
</dbReference>
<sequence>MTDTSSTISQIADFFDDENRERLLDILGTAVEAAEDFMVAIDEMAISPRVFAKPCLELRSPRFVLDEYHELCERPQSDAFRKLVVMEGFEEMAASEIARLIQADKPGAFTALLHVGLATRALADLGGDNGRQVIFHQKVEHFLGGLRNLYRSEQ</sequence>
<keyword evidence="2" id="KW-1185">Reference proteome</keyword>